<dbReference type="PRINTS" id="PR00320">
    <property type="entry name" value="GPROTEINBRPT"/>
</dbReference>
<dbReference type="PANTHER" id="PTHR19846:SF0">
    <property type="entry name" value="PRE-MRNA PROCESSING FACTOR 4"/>
    <property type="match status" value="1"/>
</dbReference>
<feature type="repeat" description="WD" evidence="3">
    <location>
        <begin position="201"/>
        <end position="242"/>
    </location>
</feature>
<dbReference type="InterPro" id="IPR020472">
    <property type="entry name" value="WD40_PAC1"/>
</dbReference>
<dbReference type="InterPro" id="IPR019775">
    <property type="entry name" value="WD40_repeat_CS"/>
</dbReference>
<dbReference type="InterPro" id="IPR001680">
    <property type="entry name" value="WD40_rpt"/>
</dbReference>
<dbReference type="AlphaFoldDB" id="A0A7I8VTU0"/>
<dbReference type="InterPro" id="IPR015943">
    <property type="entry name" value="WD40/YVTN_repeat-like_dom_sf"/>
</dbReference>
<keyword evidence="6" id="KW-1185">Reference proteome</keyword>
<dbReference type="GO" id="GO:0046540">
    <property type="term" value="C:U4/U6 x U5 tri-snRNP complex"/>
    <property type="evidence" value="ECO:0007669"/>
    <property type="project" value="TreeGrafter"/>
</dbReference>
<evidence type="ECO:0000313" key="5">
    <source>
        <dbReference type="EMBL" id="CAD5119127.1"/>
    </source>
</evidence>
<feature type="repeat" description="WD" evidence="3">
    <location>
        <begin position="378"/>
        <end position="419"/>
    </location>
</feature>
<dbReference type="Pfam" id="PF08799">
    <property type="entry name" value="PRP4"/>
    <property type="match status" value="1"/>
</dbReference>
<dbReference type="GO" id="GO:0017070">
    <property type="term" value="F:U6 snRNA binding"/>
    <property type="evidence" value="ECO:0007669"/>
    <property type="project" value="TreeGrafter"/>
</dbReference>
<dbReference type="PROSITE" id="PS50082">
    <property type="entry name" value="WD_REPEATS_2"/>
    <property type="match status" value="7"/>
</dbReference>
<dbReference type="PROSITE" id="PS00678">
    <property type="entry name" value="WD_REPEATS_1"/>
    <property type="match status" value="2"/>
</dbReference>
<reference evidence="5 6" key="1">
    <citation type="submission" date="2020-08" db="EMBL/GenBank/DDBJ databases">
        <authorList>
            <person name="Hejnol A."/>
        </authorList>
    </citation>
    <scope>NUCLEOTIDE SEQUENCE [LARGE SCALE GENOMIC DNA]</scope>
</reference>
<feature type="repeat" description="WD" evidence="3">
    <location>
        <begin position="270"/>
        <end position="292"/>
    </location>
</feature>
<name>A0A7I8VTU0_9ANNE</name>
<protein>
    <submittedName>
        <fullName evidence="5">DgyrCDS7769</fullName>
    </submittedName>
</protein>
<feature type="repeat" description="WD" evidence="3">
    <location>
        <begin position="463"/>
        <end position="498"/>
    </location>
</feature>
<dbReference type="PROSITE" id="PS50294">
    <property type="entry name" value="WD_REPEATS_REGION"/>
    <property type="match status" value="4"/>
</dbReference>
<keyword evidence="2" id="KW-0677">Repeat</keyword>
<feature type="repeat" description="WD" evidence="3">
    <location>
        <begin position="336"/>
        <end position="377"/>
    </location>
</feature>
<evidence type="ECO:0000256" key="2">
    <source>
        <dbReference type="ARBA" id="ARBA00022737"/>
    </source>
</evidence>
<feature type="domain" description="Pre-mRNA processing factor 4 (PRP4)-like" evidence="4">
    <location>
        <begin position="80"/>
        <end position="132"/>
    </location>
</feature>
<dbReference type="SMART" id="SM00320">
    <property type="entry name" value="WD40"/>
    <property type="match status" value="7"/>
</dbReference>
<evidence type="ECO:0000259" key="4">
    <source>
        <dbReference type="SMART" id="SM00500"/>
    </source>
</evidence>
<dbReference type="Gene3D" id="4.10.280.110">
    <property type="entry name" value="Pre-mRNA processing factor 4 domain"/>
    <property type="match status" value="1"/>
</dbReference>
<accession>A0A7I8VTU0</accession>
<dbReference type="GO" id="GO:0030621">
    <property type="term" value="F:U4 snRNA binding"/>
    <property type="evidence" value="ECO:0007669"/>
    <property type="project" value="TreeGrafter"/>
</dbReference>
<dbReference type="PANTHER" id="PTHR19846">
    <property type="entry name" value="WD40 REPEAT PROTEIN"/>
    <property type="match status" value="1"/>
</dbReference>
<gene>
    <name evidence="5" type="ORF">DGYR_LOCUS7412</name>
</gene>
<proteinExistence type="predicted"/>
<dbReference type="CDD" id="cd00200">
    <property type="entry name" value="WD40"/>
    <property type="match status" value="1"/>
</dbReference>
<dbReference type="InterPro" id="IPR036285">
    <property type="entry name" value="PRP4-like_sf"/>
</dbReference>
<dbReference type="SMART" id="SM00500">
    <property type="entry name" value="SFM"/>
    <property type="match status" value="1"/>
</dbReference>
<dbReference type="OrthoDB" id="540662at2759"/>
<dbReference type="SUPFAM" id="SSF158230">
    <property type="entry name" value="PRP4-like"/>
    <property type="match status" value="1"/>
</dbReference>
<dbReference type="GO" id="GO:0000398">
    <property type="term" value="P:mRNA splicing, via spliceosome"/>
    <property type="evidence" value="ECO:0007669"/>
    <property type="project" value="TreeGrafter"/>
</dbReference>
<evidence type="ECO:0000256" key="3">
    <source>
        <dbReference type="PROSITE-ProRule" id="PRU00221"/>
    </source>
</evidence>
<dbReference type="FunFam" id="2.130.10.10:FF:000443">
    <property type="entry name" value="U4/U6 small nuclear ribonucleoprotein Prp4"/>
    <property type="match status" value="1"/>
</dbReference>
<dbReference type="InterPro" id="IPR014906">
    <property type="entry name" value="PRP4-like"/>
</dbReference>
<dbReference type="Pfam" id="PF00400">
    <property type="entry name" value="WD40"/>
    <property type="match status" value="7"/>
</dbReference>
<organism evidence="5 6">
    <name type="scientific">Dimorphilus gyrociliatus</name>
    <dbReference type="NCBI Taxonomy" id="2664684"/>
    <lineage>
        <taxon>Eukaryota</taxon>
        <taxon>Metazoa</taxon>
        <taxon>Spiralia</taxon>
        <taxon>Lophotrochozoa</taxon>
        <taxon>Annelida</taxon>
        <taxon>Polychaeta</taxon>
        <taxon>Polychaeta incertae sedis</taxon>
        <taxon>Dinophilidae</taxon>
        <taxon>Dimorphilus</taxon>
    </lineage>
</organism>
<sequence length="498" mass="55984">MDSDDDEVTYKRGTGIHYGAINPEDIEQKDSVKAGIASGNINALPVKAATEASAEPNQSQKELLAQFERRKQIRQIVVSTDDSEVKAQLREIGEPICLFGEGPAERRERLRQLLATHGEDIIKRKKGDIPEKKEQENITWYHEGPVELKAARLLIAEYSLPRAKERLDAARVESNVSEKIRNARTQELYKKVRSTNIECSQIGDSRPISSCCFSPNAKYIATSSWSGLCKLWSVPSCENVRVLRGHEGQAGYIAFHPRSTIDLSESVCNLASCASDGSVKLWSLDSEDVLVDIEGHAPYRVSKVQFHPSGRFLGTCCYDRSWRLWDLEVHKEVLHQEGHSREVYCIAFHTDGSLAATGGLDAYGRVWDLRTGRCVMFMEGHHKSVLSIDLNSDGWHAATGSEDNSVKIWDLRQRRCIYTVPAHTNLVSTVHFERDNGRYLLTASYDGTCKIWTHPTWTPLKTLEGHEGKVMCANISPGEEYIVSASYDRTFKLWTPQS</sequence>
<evidence type="ECO:0000256" key="1">
    <source>
        <dbReference type="ARBA" id="ARBA00022574"/>
    </source>
</evidence>
<feature type="repeat" description="WD" evidence="3">
    <location>
        <begin position="301"/>
        <end position="335"/>
    </location>
</feature>
<keyword evidence="1 3" id="KW-0853">WD repeat</keyword>
<evidence type="ECO:0000313" key="6">
    <source>
        <dbReference type="Proteomes" id="UP000549394"/>
    </source>
</evidence>
<dbReference type="InterPro" id="IPR036322">
    <property type="entry name" value="WD40_repeat_dom_sf"/>
</dbReference>
<dbReference type="FunFam" id="2.130.10.10:FF:001211">
    <property type="entry name" value="CBN-PRP-4 protein"/>
    <property type="match status" value="1"/>
</dbReference>
<feature type="repeat" description="WD" evidence="3">
    <location>
        <begin position="420"/>
        <end position="452"/>
    </location>
</feature>
<dbReference type="Proteomes" id="UP000549394">
    <property type="component" value="Unassembled WGS sequence"/>
</dbReference>
<dbReference type="Gene3D" id="2.130.10.10">
    <property type="entry name" value="YVTN repeat-like/Quinoprotein amine dehydrogenase"/>
    <property type="match status" value="2"/>
</dbReference>
<dbReference type="SUPFAM" id="SSF50978">
    <property type="entry name" value="WD40 repeat-like"/>
    <property type="match status" value="1"/>
</dbReference>
<dbReference type="EMBL" id="CAJFCJ010000009">
    <property type="protein sequence ID" value="CAD5119127.1"/>
    <property type="molecule type" value="Genomic_DNA"/>
</dbReference>
<comment type="caution">
    <text evidence="5">The sequence shown here is derived from an EMBL/GenBank/DDBJ whole genome shotgun (WGS) entry which is preliminary data.</text>
</comment>